<dbReference type="Pfam" id="PF13302">
    <property type="entry name" value="Acetyltransf_3"/>
    <property type="match status" value="1"/>
</dbReference>
<dbReference type="InterPro" id="IPR000182">
    <property type="entry name" value="GNAT_dom"/>
</dbReference>
<evidence type="ECO:0000313" key="2">
    <source>
        <dbReference type="EMBL" id="KRL22458.1"/>
    </source>
</evidence>
<proteinExistence type="predicted"/>
<dbReference type="RefSeq" id="WP_008858377.1">
    <property type="nucleotide sequence ID" value="NZ_AZEB01000006.1"/>
</dbReference>
<dbReference type="GO" id="GO:0005737">
    <property type="term" value="C:cytoplasm"/>
    <property type="evidence" value="ECO:0007669"/>
    <property type="project" value="TreeGrafter"/>
</dbReference>
<dbReference type="PANTHER" id="PTHR43441:SF11">
    <property type="entry name" value="RIBOSOMAL-PROTEIN-SERINE ACETYLTRANSFERASE"/>
    <property type="match status" value="1"/>
</dbReference>
<dbReference type="EMBL" id="AZEB01000006">
    <property type="protein sequence ID" value="KRL22458.1"/>
    <property type="molecule type" value="Genomic_DNA"/>
</dbReference>
<dbReference type="PATRIC" id="fig|1423766.4.peg.2432"/>
<organism evidence="2 3">
    <name type="scientific">Lentilactobacillus kisonensis DSM 19906 = JCM 15041</name>
    <dbReference type="NCBI Taxonomy" id="1423766"/>
    <lineage>
        <taxon>Bacteria</taxon>
        <taxon>Bacillati</taxon>
        <taxon>Bacillota</taxon>
        <taxon>Bacilli</taxon>
        <taxon>Lactobacillales</taxon>
        <taxon>Lactobacillaceae</taxon>
        <taxon>Lentilactobacillus</taxon>
    </lineage>
</organism>
<keyword evidence="2" id="KW-0808">Transferase</keyword>
<reference evidence="2 3" key="1">
    <citation type="journal article" date="2015" name="Genome Announc.">
        <title>Expanding the biotechnology potential of lactobacilli through comparative genomics of 213 strains and associated genera.</title>
        <authorList>
            <person name="Sun Z."/>
            <person name="Harris H.M."/>
            <person name="McCann A."/>
            <person name="Guo C."/>
            <person name="Argimon S."/>
            <person name="Zhang W."/>
            <person name="Yang X."/>
            <person name="Jeffery I.B."/>
            <person name="Cooney J.C."/>
            <person name="Kagawa T.F."/>
            <person name="Liu W."/>
            <person name="Song Y."/>
            <person name="Salvetti E."/>
            <person name="Wrobel A."/>
            <person name="Rasinkangas P."/>
            <person name="Parkhill J."/>
            <person name="Rea M.C."/>
            <person name="O'Sullivan O."/>
            <person name="Ritari J."/>
            <person name="Douillard F.P."/>
            <person name="Paul Ross R."/>
            <person name="Yang R."/>
            <person name="Briner A.E."/>
            <person name="Felis G.E."/>
            <person name="de Vos W.M."/>
            <person name="Barrangou R."/>
            <person name="Klaenhammer T.R."/>
            <person name="Caufield P.W."/>
            <person name="Cui Y."/>
            <person name="Zhang H."/>
            <person name="O'Toole P.W."/>
        </authorList>
    </citation>
    <scope>NUCLEOTIDE SEQUENCE [LARGE SCALE GENOMIC DNA]</scope>
    <source>
        <strain evidence="2 3">DSM 19906</strain>
    </source>
</reference>
<protein>
    <submittedName>
        <fullName evidence="2">Acetyltransferase, GNAT family</fullName>
    </submittedName>
</protein>
<dbReference type="SUPFAM" id="SSF55729">
    <property type="entry name" value="Acyl-CoA N-acyltransferases (Nat)"/>
    <property type="match status" value="1"/>
</dbReference>
<feature type="domain" description="N-acetyltransferase" evidence="1">
    <location>
        <begin position="21"/>
        <end position="176"/>
    </location>
</feature>
<evidence type="ECO:0000313" key="3">
    <source>
        <dbReference type="Proteomes" id="UP000051439"/>
    </source>
</evidence>
<dbReference type="AlphaFoldDB" id="A0A0R1NXV6"/>
<dbReference type="GO" id="GO:1990189">
    <property type="term" value="F:protein N-terminal-serine acetyltransferase activity"/>
    <property type="evidence" value="ECO:0007669"/>
    <property type="project" value="TreeGrafter"/>
</dbReference>
<gene>
    <name evidence="2" type="ORF">FC98_GL002341</name>
</gene>
<dbReference type="Proteomes" id="UP000051439">
    <property type="component" value="Unassembled WGS sequence"/>
</dbReference>
<dbReference type="InterPro" id="IPR016181">
    <property type="entry name" value="Acyl_CoA_acyltransferase"/>
</dbReference>
<dbReference type="PROSITE" id="PS51186">
    <property type="entry name" value="GNAT"/>
    <property type="match status" value="1"/>
</dbReference>
<dbReference type="InterPro" id="IPR051908">
    <property type="entry name" value="Ribosomal_N-acetyltransferase"/>
</dbReference>
<keyword evidence="3" id="KW-1185">Reference proteome</keyword>
<comment type="caution">
    <text evidence="2">The sequence shown here is derived from an EMBL/GenBank/DDBJ whole genome shotgun (WGS) entry which is preliminary data.</text>
</comment>
<name>A0A0R1NXV6_9LACO</name>
<dbReference type="GO" id="GO:0008999">
    <property type="term" value="F:protein-N-terminal-alanine acetyltransferase activity"/>
    <property type="evidence" value="ECO:0007669"/>
    <property type="project" value="TreeGrafter"/>
</dbReference>
<evidence type="ECO:0000259" key="1">
    <source>
        <dbReference type="PROSITE" id="PS51186"/>
    </source>
</evidence>
<sequence>MFIDQINDKIALKLPSKSDAADLLALIDEDRQELGKWLPWAKTTLSASDERQFLQYGIEKMASGDFWFAIILVNGEPAGMVDLHEFHHDHFRCQIGYWLASRFQGQGIMHLTVAKLETIAFDDLQINRLEILADVENQKSRNVAERCDFHQDGLLKQYAFYNGGFRDMVLYSKLKPSSLSNHDHD</sequence>
<dbReference type="Gene3D" id="3.40.630.30">
    <property type="match status" value="1"/>
</dbReference>
<dbReference type="PANTHER" id="PTHR43441">
    <property type="entry name" value="RIBOSOMAL-PROTEIN-SERINE ACETYLTRANSFERASE"/>
    <property type="match status" value="1"/>
</dbReference>
<accession>A0A0R1NXV6</accession>